<proteinExistence type="inferred from homology"/>
<keyword evidence="9 10" id="KW-0472">Membrane</keyword>
<feature type="transmembrane region" description="Helical" evidence="10">
    <location>
        <begin position="107"/>
        <end position="131"/>
    </location>
</feature>
<feature type="transmembrane region" description="Helical" evidence="10">
    <location>
        <begin position="230"/>
        <end position="248"/>
    </location>
</feature>
<gene>
    <name evidence="12" type="ORF">MNOR_LOCUS24406</name>
</gene>
<evidence type="ECO:0000256" key="7">
    <source>
        <dbReference type="ARBA" id="ARBA00022824"/>
    </source>
</evidence>
<feature type="transmembrane region" description="Helical" evidence="10">
    <location>
        <begin position="172"/>
        <end position="196"/>
    </location>
</feature>
<feature type="transmembrane region" description="Helical" evidence="10">
    <location>
        <begin position="143"/>
        <end position="160"/>
    </location>
</feature>
<evidence type="ECO:0000256" key="5">
    <source>
        <dbReference type="ARBA" id="ARBA00022679"/>
    </source>
</evidence>
<dbReference type="InterPro" id="IPR004856">
    <property type="entry name" value="Glyco_trans_ALG6/ALG8"/>
</dbReference>
<name>A0AAV2RHI5_MEGNR</name>
<evidence type="ECO:0000256" key="11">
    <source>
        <dbReference type="SAM" id="SignalP"/>
    </source>
</evidence>
<keyword evidence="13" id="KW-1185">Reference proteome</keyword>
<feature type="transmembrane region" description="Helical" evidence="10">
    <location>
        <begin position="297"/>
        <end position="317"/>
    </location>
</feature>
<keyword evidence="11" id="KW-0732">Signal</keyword>
<evidence type="ECO:0000256" key="2">
    <source>
        <dbReference type="ARBA" id="ARBA00004922"/>
    </source>
</evidence>
<keyword evidence="4 10" id="KW-0328">Glycosyltransferase</keyword>
<evidence type="ECO:0000313" key="13">
    <source>
        <dbReference type="Proteomes" id="UP001497623"/>
    </source>
</evidence>
<feature type="chain" id="PRO_5043640536" description="Alpha-1,3-glucosyltransferase" evidence="11">
    <location>
        <begin position="20"/>
        <end position="491"/>
    </location>
</feature>
<organism evidence="12 13">
    <name type="scientific">Meganyctiphanes norvegica</name>
    <name type="common">Northern krill</name>
    <name type="synonym">Thysanopoda norvegica</name>
    <dbReference type="NCBI Taxonomy" id="48144"/>
    <lineage>
        <taxon>Eukaryota</taxon>
        <taxon>Metazoa</taxon>
        <taxon>Ecdysozoa</taxon>
        <taxon>Arthropoda</taxon>
        <taxon>Crustacea</taxon>
        <taxon>Multicrustacea</taxon>
        <taxon>Malacostraca</taxon>
        <taxon>Eumalacostraca</taxon>
        <taxon>Eucarida</taxon>
        <taxon>Euphausiacea</taxon>
        <taxon>Euphausiidae</taxon>
        <taxon>Meganyctiphanes</taxon>
    </lineage>
</organism>
<evidence type="ECO:0000256" key="10">
    <source>
        <dbReference type="RuleBase" id="RU363110"/>
    </source>
</evidence>
<comment type="caution">
    <text evidence="12">The sequence shown here is derived from an EMBL/GenBank/DDBJ whole genome shotgun (WGS) entry which is preliminary data.</text>
</comment>
<protein>
    <recommendedName>
        <fullName evidence="10">Alpha-1,3-glucosyltransferase</fullName>
        <ecNumber evidence="10">2.4.1.-</ecNumber>
    </recommendedName>
</protein>
<keyword evidence="5 10" id="KW-0808">Transferase</keyword>
<dbReference type="EC" id="2.4.1.-" evidence="10"/>
<evidence type="ECO:0000256" key="3">
    <source>
        <dbReference type="ARBA" id="ARBA00008715"/>
    </source>
</evidence>
<keyword evidence="7 10" id="KW-0256">Endoplasmic reticulum</keyword>
<feature type="transmembrane region" description="Helical" evidence="10">
    <location>
        <begin position="202"/>
        <end position="218"/>
    </location>
</feature>
<dbReference type="Pfam" id="PF03155">
    <property type="entry name" value="Alg6_Alg8"/>
    <property type="match status" value="1"/>
</dbReference>
<accession>A0AAV2RHI5</accession>
<dbReference type="AlphaFoldDB" id="A0AAV2RHI5"/>
<dbReference type="GO" id="GO:0042281">
    <property type="term" value="F:dolichyl pyrophosphate Man9GlcNAc2 alpha-1,3-glucosyltransferase activity"/>
    <property type="evidence" value="ECO:0007669"/>
    <property type="project" value="TreeGrafter"/>
</dbReference>
<evidence type="ECO:0000256" key="8">
    <source>
        <dbReference type="ARBA" id="ARBA00022989"/>
    </source>
</evidence>
<dbReference type="Proteomes" id="UP001497623">
    <property type="component" value="Unassembled WGS sequence"/>
</dbReference>
<comment type="pathway">
    <text evidence="2 10">Protein modification; protein glycosylation.</text>
</comment>
<comment type="similarity">
    <text evidence="3 10">Belongs to the ALG6/ALG8 glucosyltransferase family.</text>
</comment>
<evidence type="ECO:0000313" key="12">
    <source>
        <dbReference type="EMBL" id="CAL4124291.1"/>
    </source>
</evidence>
<feature type="transmembrane region" description="Helical" evidence="10">
    <location>
        <begin position="75"/>
        <end position="95"/>
    </location>
</feature>
<dbReference type="GO" id="GO:0005789">
    <property type="term" value="C:endoplasmic reticulum membrane"/>
    <property type="evidence" value="ECO:0007669"/>
    <property type="project" value="UniProtKB-SubCell"/>
</dbReference>
<reference evidence="12 13" key="1">
    <citation type="submission" date="2024-05" db="EMBL/GenBank/DDBJ databases">
        <authorList>
            <person name="Wallberg A."/>
        </authorList>
    </citation>
    <scope>NUCLEOTIDE SEQUENCE [LARGE SCALE GENOMIC DNA]</scope>
</reference>
<dbReference type="EMBL" id="CAXKWB010022390">
    <property type="protein sequence ID" value="CAL4124291.1"/>
    <property type="molecule type" value="Genomic_DNA"/>
</dbReference>
<evidence type="ECO:0000256" key="4">
    <source>
        <dbReference type="ARBA" id="ARBA00022676"/>
    </source>
</evidence>
<comment type="subcellular location">
    <subcellularLocation>
        <location evidence="1 10">Endoplasmic reticulum membrane</location>
        <topology evidence="1 10">Multi-pass membrane protein</topology>
    </subcellularLocation>
</comment>
<feature type="transmembrane region" description="Helical" evidence="10">
    <location>
        <begin position="424"/>
        <end position="446"/>
    </location>
</feature>
<dbReference type="PANTHER" id="PTHR12413">
    <property type="entry name" value="DOLICHYL GLYCOSYLTRANSFERASE"/>
    <property type="match status" value="1"/>
</dbReference>
<feature type="transmembrane region" description="Helical" evidence="10">
    <location>
        <begin position="452"/>
        <end position="474"/>
    </location>
</feature>
<evidence type="ECO:0000256" key="9">
    <source>
        <dbReference type="ARBA" id="ARBA00023136"/>
    </source>
</evidence>
<keyword evidence="8 10" id="KW-1133">Transmembrane helix</keyword>
<feature type="transmembrane region" description="Helical" evidence="10">
    <location>
        <begin position="387"/>
        <end position="404"/>
    </location>
</feature>
<evidence type="ECO:0000256" key="6">
    <source>
        <dbReference type="ARBA" id="ARBA00022692"/>
    </source>
</evidence>
<sequence length="491" mass="55680">MEGIAIVTVFGILLRWGVSLFPYSGAGKPPMYGDYEAQRHWQEITMNLPIKDWYINGTDNDLLYWGLDYPPLTAYHSYVCGLVAKLINPAFIALHSSRGYESYEHKLFMRYSVFLVDLLVYIPAALMFMRISGKNKAGKNGSMMNYAMLMIYPGIFLIDYGHFQYNNASLGLLIAAVTAIMSGKDCLASVFFSLALNYKQMELYHALPIFFYLLGTCIKQGSFTGFVVKLIKIGITVVLTFTIVWAPLLTDLDAFLQVVGRLFPFNRGLFEDKVASVWCSLSVLIKFKNLFDNSQMALICLVTTAVCVIPSSIHLFLNPTHRALKYALVNSSLIFFLFSFHVHEKSILLATIPACLIFTEEHFTVTWFFLVSNISMLPLLVKDGLEIPTLALTVLTFIVSNNLGRGNSSKTENTDNLWNSLQWFSYYLSLIGLAVLSISSLTIAPPARYPDLFPVLISIYSCAHYCIFCVYFHYRQFKIKFNREINKQKIQ</sequence>
<evidence type="ECO:0000256" key="1">
    <source>
        <dbReference type="ARBA" id="ARBA00004477"/>
    </source>
</evidence>
<feature type="signal peptide" evidence="11">
    <location>
        <begin position="1"/>
        <end position="19"/>
    </location>
</feature>
<keyword evidence="6 10" id="KW-0812">Transmembrane</keyword>
<dbReference type="PANTHER" id="PTHR12413:SF1">
    <property type="entry name" value="DOLICHYL PYROPHOSPHATE MAN9GLCNAC2 ALPHA-1,3-GLUCOSYLTRANSFERASE"/>
    <property type="match status" value="1"/>
</dbReference>